<protein>
    <submittedName>
        <fullName evidence="2">Uncharacterized protein</fullName>
    </submittedName>
</protein>
<proteinExistence type="predicted"/>
<evidence type="ECO:0000256" key="1">
    <source>
        <dbReference type="SAM" id="MobiDB-lite"/>
    </source>
</evidence>
<dbReference type="Proteomes" id="UP000011668">
    <property type="component" value="Unassembled WGS sequence"/>
</dbReference>
<comment type="caution">
    <text evidence="2">The sequence shown here is derived from an EMBL/GenBank/DDBJ whole genome shotgun (WGS) entry which is preliminary data.</text>
</comment>
<sequence>MHARVGPPQGVHPLAQRPSKQSGCTHHRPQGQPKHVASHVTGASCCVDLRPAPSTIRPRTHRVVRHGSACIFYPHPPSTKVMTAGLGRPPTNQTRGRAPPVHPRCFAATGVLQPPPVWVSWPTRTSGKRCWQNPTSNFMNPHAKPITVSSSCGSCVFGTVHFDSIEELTDSKKCNKKAGKIPTYQEERHAEPFKSLIESSTQY</sequence>
<evidence type="ECO:0000313" key="2">
    <source>
        <dbReference type="EMBL" id="ELU36699.1"/>
    </source>
</evidence>
<dbReference type="AlphaFoldDB" id="L8WK11"/>
<dbReference type="EMBL" id="AFRT01003133">
    <property type="protein sequence ID" value="ELU36699.1"/>
    <property type="molecule type" value="Genomic_DNA"/>
</dbReference>
<keyword evidence="3" id="KW-1185">Reference proteome</keyword>
<name>L8WK11_THACA</name>
<gene>
    <name evidence="2" type="ORF">AG1IA_09279</name>
</gene>
<feature type="region of interest" description="Disordered" evidence="1">
    <location>
        <begin position="1"/>
        <end position="37"/>
    </location>
</feature>
<evidence type="ECO:0000313" key="3">
    <source>
        <dbReference type="Proteomes" id="UP000011668"/>
    </source>
</evidence>
<organism evidence="2 3">
    <name type="scientific">Thanatephorus cucumeris (strain AG1-IA)</name>
    <name type="common">Rice sheath blight fungus</name>
    <name type="synonym">Rhizoctonia solani</name>
    <dbReference type="NCBI Taxonomy" id="983506"/>
    <lineage>
        <taxon>Eukaryota</taxon>
        <taxon>Fungi</taxon>
        <taxon>Dikarya</taxon>
        <taxon>Basidiomycota</taxon>
        <taxon>Agaricomycotina</taxon>
        <taxon>Agaricomycetes</taxon>
        <taxon>Cantharellales</taxon>
        <taxon>Ceratobasidiaceae</taxon>
        <taxon>Rhizoctonia</taxon>
        <taxon>Rhizoctonia solani AG-1</taxon>
    </lineage>
</organism>
<accession>L8WK11</accession>
<reference evidence="2 3" key="1">
    <citation type="journal article" date="2013" name="Nat. Commun.">
        <title>The evolution and pathogenic mechanisms of the rice sheath blight pathogen.</title>
        <authorList>
            <person name="Zheng A."/>
            <person name="Lin R."/>
            <person name="Xu L."/>
            <person name="Qin P."/>
            <person name="Tang C."/>
            <person name="Ai P."/>
            <person name="Zhang D."/>
            <person name="Liu Y."/>
            <person name="Sun Z."/>
            <person name="Feng H."/>
            <person name="Wang Y."/>
            <person name="Chen Y."/>
            <person name="Liang X."/>
            <person name="Fu R."/>
            <person name="Li Q."/>
            <person name="Zhang J."/>
            <person name="Yu X."/>
            <person name="Xie Z."/>
            <person name="Ding L."/>
            <person name="Guan P."/>
            <person name="Tang J."/>
            <person name="Liang Y."/>
            <person name="Wang S."/>
            <person name="Deng Q."/>
            <person name="Li S."/>
            <person name="Zhu J."/>
            <person name="Wang L."/>
            <person name="Liu H."/>
            <person name="Li P."/>
        </authorList>
    </citation>
    <scope>NUCLEOTIDE SEQUENCE [LARGE SCALE GENOMIC DNA]</scope>
    <source>
        <strain evidence="3">AG-1 IA</strain>
    </source>
</reference>
<dbReference type="HOGENOM" id="CLU_1349716_0_0_1"/>